<feature type="region of interest" description="Disordered" evidence="1">
    <location>
        <begin position="71"/>
        <end position="100"/>
    </location>
</feature>
<dbReference type="Proteomes" id="UP000182486">
    <property type="component" value="Unassembled WGS sequence"/>
</dbReference>
<accession>A0A1K0FRD8</accession>
<evidence type="ECO:0000256" key="1">
    <source>
        <dbReference type="SAM" id="MobiDB-lite"/>
    </source>
</evidence>
<gene>
    <name evidence="2" type="ORF">BG844_04715</name>
</gene>
<evidence type="ECO:0000313" key="2">
    <source>
        <dbReference type="EMBL" id="OJF15407.1"/>
    </source>
</evidence>
<organism evidence="2 3">
    <name type="scientific">Couchioplanes caeruleus subsp. caeruleus</name>
    <dbReference type="NCBI Taxonomy" id="56427"/>
    <lineage>
        <taxon>Bacteria</taxon>
        <taxon>Bacillati</taxon>
        <taxon>Actinomycetota</taxon>
        <taxon>Actinomycetes</taxon>
        <taxon>Micromonosporales</taxon>
        <taxon>Micromonosporaceae</taxon>
        <taxon>Couchioplanes</taxon>
    </lineage>
</organism>
<keyword evidence="3" id="KW-1185">Reference proteome</keyword>
<dbReference type="EMBL" id="MEIA01000056">
    <property type="protein sequence ID" value="OJF15407.1"/>
    <property type="molecule type" value="Genomic_DNA"/>
</dbReference>
<name>A0A1K0FRD8_9ACTN</name>
<proteinExistence type="predicted"/>
<reference evidence="2 3" key="1">
    <citation type="submission" date="2016-09" db="EMBL/GenBank/DDBJ databases">
        <title>Couchioplanes caeruleus draft genome sequence.</title>
        <authorList>
            <person name="Sheehan J."/>
            <person name="Caffrey P."/>
        </authorList>
    </citation>
    <scope>NUCLEOTIDE SEQUENCE [LARGE SCALE GENOMIC DNA]</scope>
    <source>
        <strain evidence="2 3">DSM 43634</strain>
    </source>
</reference>
<sequence>MVRLPYWVGWRLIHLAVAHWSAFHGRMLLATGRDPLELPLPSLLNLIYAWWVGDAPDNEVAKFDASLQTPPAAADLDERDEWSDDETDDSFARALDAQTP</sequence>
<feature type="compositionally biased region" description="Acidic residues" evidence="1">
    <location>
        <begin position="75"/>
        <end position="89"/>
    </location>
</feature>
<protein>
    <submittedName>
        <fullName evidence="2">Uncharacterized protein</fullName>
    </submittedName>
</protein>
<dbReference type="AlphaFoldDB" id="A0A1K0FRD8"/>
<evidence type="ECO:0000313" key="3">
    <source>
        <dbReference type="Proteomes" id="UP000182486"/>
    </source>
</evidence>
<comment type="caution">
    <text evidence="2">The sequence shown here is derived from an EMBL/GenBank/DDBJ whole genome shotgun (WGS) entry which is preliminary data.</text>
</comment>